<dbReference type="RefSeq" id="WP_094968175.1">
    <property type="nucleotide sequence ID" value="NZ_NGJN01000004.1"/>
</dbReference>
<organism evidence="1 2">
    <name type="scientific">Winogradskyella aurantia</name>
    <dbReference type="NCBI Taxonomy" id="1915063"/>
    <lineage>
        <taxon>Bacteria</taxon>
        <taxon>Pseudomonadati</taxon>
        <taxon>Bacteroidota</taxon>
        <taxon>Flavobacteriia</taxon>
        <taxon>Flavobacteriales</taxon>
        <taxon>Flavobacteriaceae</taxon>
        <taxon>Winogradskyella</taxon>
    </lineage>
</organism>
<protein>
    <recommendedName>
        <fullName evidence="3">Mannose-1-phosphate guanylyltransferase</fullName>
    </recommendedName>
</protein>
<dbReference type="Proteomes" id="UP000216840">
    <property type="component" value="Unassembled WGS sequence"/>
</dbReference>
<name>A0A265USZ1_9FLAO</name>
<proteinExistence type="predicted"/>
<evidence type="ECO:0000313" key="2">
    <source>
        <dbReference type="Proteomes" id="UP000216840"/>
    </source>
</evidence>
<evidence type="ECO:0008006" key="3">
    <source>
        <dbReference type="Google" id="ProtNLM"/>
    </source>
</evidence>
<gene>
    <name evidence="1" type="ORF">CA834_07975</name>
</gene>
<comment type="caution">
    <text evidence="1">The sequence shown here is derived from an EMBL/GenBank/DDBJ whole genome shotgun (WGS) entry which is preliminary data.</text>
</comment>
<accession>A0A265USZ1</accession>
<keyword evidence="2" id="KW-1185">Reference proteome</keyword>
<dbReference type="AlphaFoldDB" id="A0A265USZ1"/>
<dbReference type="EMBL" id="NGJN01000004">
    <property type="protein sequence ID" value="OZV68410.1"/>
    <property type="molecule type" value="Genomic_DNA"/>
</dbReference>
<sequence length="128" mass="14546">MKPELKCIELKTGFGDNGPAWIGMAEFSKSGRTVYFNGKAFKNSNARGISGNYYDIENGDEYWISGIKKNGTDRHWAGSGKIMIDRNVVDLYLSLVDFNVLDKNRFELVNIKPTDKQKFAELENEKIN</sequence>
<dbReference type="OrthoDB" id="1954843at2"/>
<evidence type="ECO:0000313" key="1">
    <source>
        <dbReference type="EMBL" id="OZV68410.1"/>
    </source>
</evidence>
<reference evidence="1 2" key="1">
    <citation type="submission" date="2017-05" db="EMBL/GenBank/DDBJ databases">
        <title>The draft genome sequence of Idiomarina salinarum WNB302.</title>
        <authorList>
            <person name="Sun Y."/>
            <person name="Chen B."/>
            <person name="Du Z."/>
        </authorList>
    </citation>
    <scope>NUCLEOTIDE SEQUENCE [LARGE SCALE GENOMIC DNA]</scope>
    <source>
        <strain evidence="1 2">WNB302</strain>
    </source>
</reference>